<comment type="caution">
    <text evidence="1">The sequence shown here is derived from an EMBL/GenBank/DDBJ whole genome shotgun (WGS) entry which is preliminary data.</text>
</comment>
<reference evidence="1" key="1">
    <citation type="submission" date="2022-05" db="EMBL/GenBank/DDBJ databases">
        <authorList>
            <person name="Okamura Y."/>
        </authorList>
    </citation>
    <scope>NUCLEOTIDE SEQUENCE</scope>
</reference>
<name>A0A9P0TM94_PIEBR</name>
<keyword evidence="2" id="KW-1185">Reference proteome</keyword>
<dbReference type="Proteomes" id="UP001152562">
    <property type="component" value="Unassembled WGS sequence"/>
</dbReference>
<evidence type="ECO:0000313" key="1">
    <source>
        <dbReference type="EMBL" id="CAH4031155.1"/>
    </source>
</evidence>
<sequence>MTYNNMVLVGNWSEERLKNERPLAISGTFALFGYNVQLVASDMPAKTCGGKPQYGLALSSLVKERQVDFMENINDGCLMTLSAITTPCCRNTFVILSFVYQGSPVICSLHNGGSARAGRYDANSTEFYKGFQLSMDYDAIASKRPTRRAWKPH</sequence>
<accession>A0A9P0TM94</accession>
<evidence type="ECO:0000313" key="2">
    <source>
        <dbReference type="Proteomes" id="UP001152562"/>
    </source>
</evidence>
<organism evidence="1 2">
    <name type="scientific">Pieris brassicae</name>
    <name type="common">White butterfly</name>
    <name type="synonym">Large white butterfly</name>
    <dbReference type="NCBI Taxonomy" id="7116"/>
    <lineage>
        <taxon>Eukaryota</taxon>
        <taxon>Metazoa</taxon>
        <taxon>Ecdysozoa</taxon>
        <taxon>Arthropoda</taxon>
        <taxon>Hexapoda</taxon>
        <taxon>Insecta</taxon>
        <taxon>Pterygota</taxon>
        <taxon>Neoptera</taxon>
        <taxon>Endopterygota</taxon>
        <taxon>Lepidoptera</taxon>
        <taxon>Glossata</taxon>
        <taxon>Ditrysia</taxon>
        <taxon>Papilionoidea</taxon>
        <taxon>Pieridae</taxon>
        <taxon>Pierinae</taxon>
        <taxon>Pieris</taxon>
    </lineage>
</organism>
<dbReference type="Pfam" id="PF24569">
    <property type="entry name" value="CFAP161"/>
    <property type="match status" value="1"/>
</dbReference>
<dbReference type="AlphaFoldDB" id="A0A9P0TM94"/>
<dbReference type="EMBL" id="CALOZG010000013">
    <property type="protein sequence ID" value="CAH4031155.1"/>
    <property type="molecule type" value="Genomic_DNA"/>
</dbReference>
<dbReference type="InterPro" id="IPR055325">
    <property type="entry name" value="CF161"/>
</dbReference>
<protein>
    <submittedName>
        <fullName evidence="1">Uncharacterized protein</fullName>
    </submittedName>
</protein>
<proteinExistence type="predicted"/>
<gene>
    <name evidence="1" type="ORF">PIBRA_LOCUS7715</name>
</gene>